<dbReference type="AlphaFoldDB" id="A0A9X3AHP9"/>
<dbReference type="SUPFAM" id="SSF48452">
    <property type="entry name" value="TPR-like"/>
    <property type="match status" value="2"/>
</dbReference>
<dbReference type="EMBL" id="JANYMP010000018">
    <property type="protein sequence ID" value="MCS7481366.1"/>
    <property type="molecule type" value="Genomic_DNA"/>
</dbReference>
<dbReference type="RefSeq" id="WP_259626861.1">
    <property type="nucleotide sequence ID" value="NZ_JANYMP010000018.1"/>
</dbReference>
<dbReference type="PANTHER" id="PTHR46082">
    <property type="entry name" value="ATP/GTP-BINDING PROTEIN-RELATED"/>
    <property type="match status" value="1"/>
</dbReference>
<protein>
    <submittedName>
        <fullName evidence="1">FxSxx-COOH system tetratricopeptide repeat protein</fullName>
    </submittedName>
</protein>
<reference evidence="1" key="1">
    <citation type="submission" date="2022-08" db="EMBL/GenBank/DDBJ databases">
        <authorList>
            <person name="Tistechok S."/>
            <person name="Samborskyy M."/>
            <person name="Roman I."/>
        </authorList>
    </citation>
    <scope>NUCLEOTIDE SEQUENCE</scope>
    <source>
        <strain evidence="1">DSM 103496</strain>
    </source>
</reference>
<dbReference type="Proteomes" id="UP001141259">
    <property type="component" value="Unassembled WGS sequence"/>
</dbReference>
<sequence>MSGPLSVPGQAGVVAFLSATGGTGRTSAVANLAWVLSSAGKRVLVVDWGSEVPRVREYLEPFLVGRGPFPTQLGRGLLAAYTSTPVRDGYEPTAERFALPDATGHIDVIAPMEPDAAGRFFPDFQHGDPSAMTDLRTRLVEADYDHVLIDAPTGAGEASLTLIATLCEVAVVCFRPRPRAISDAADLATRLRRRAPVRIDLVPVATLFDDADELSRARRIRSAIHAAFAELLAGQSRRLPDDGSIEIPYRPYDAFDPLLAILVEEPRQGGTLEHQYGRLASAVTGGEVNGVAQVSPTLRARYRRVFGLDSTVEPDRVLVAYSPPDRAWADWVRGQLHRAGAQTRSLTEAGSWADAVHPPGLVVISSPNLAGSAAQSAVDEFTRTGRPTVLRLLLTDTEIAPEDVANTVAVRDQHHESMRARLLTHFGLIDRPGTVQDVGMRVPGAEPAVFGLPPRHPLFVGRDDDLEELRDRLSEAGDARVVVTLGGVPGIGKSELALEYAYRFASDYDLVWWLSSQDRQSVLVGLANLAARLRQPGSTDFGTTSALERLAGDPAYQRFLLVYDNADDLAVLDELLPDGSTGHVLVTSGNAPETAIELVPMSAGDSARLLADRVPGLSPEDSEGVALAAGHLPLALDLAGAWLEETAHTEREAGSTVADSAAWAVRTFLAHLDGQQPNGPTDTTARVLAVVVGTLRDSPTGRMAVLLAQLCSFLSPQGVDLGLIRSPALLARLVVAGGGDAEPLRLDAGEIDRVLWTGARFGLFRVDWGDQYTLRLHRVVQNALREGMGELERASRRAEVLSCLAAYAPSEVELTAPDRASRFTELQTHVFPSGALDSDDDMVRRWLVNQVRFLYTDGGTGVRRSALDPGEKLLETWTSRHGTGDPLRARLATQLANIHRVLGNPLQALRLDDAALAQQRRSLQLSHPQTLITARGRGGDLRGLGLFDEALVEDQATWEGFRRALGEDHPHTRSAANNLAISMFLSGDPAGALELEEDNYRRRRRLFGERDPDTWFSLSRIGVYQRELGDYPNALTSLMTAMQKLQTLRSELNPMQLMARWNHAIALRRAGSARDAKARNGKTLRDLREIFGPHHPDTLACSLSFAADHRTVGGDPALAVELASNALRGFLTEVGLAEQHPYVGLCRLGLGLSLRAAGDATAAIREVLAGQEVLRARLGETHPWTLAADVDLARVVFASGDVPRAVDLITTAHTDCVEFLGAEHPFTVIAAHDVRLARQAGDPDQVWREIDVDVPQTS</sequence>
<organism evidence="1 2">
    <name type="scientific">Umezawaea endophytica</name>
    <dbReference type="NCBI Taxonomy" id="1654476"/>
    <lineage>
        <taxon>Bacteria</taxon>
        <taxon>Bacillati</taxon>
        <taxon>Actinomycetota</taxon>
        <taxon>Actinomycetes</taxon>
        <taxon>Pseudonocardiales</taxon>
        <taxon>Pseudonocardiaceae</taxon>
        <taxon>Umezawaea</taxon>
    </lineage>
</organism>
<dbReference type="InterPro" id="IPR011990">
    <property type="entry name" value="TPR-like_helical_dom_sf"/>
</dbReference>
<comment type="caution">
    <text evidence="1">The sequence shown here is derived from an EMBL/GenBank/DDBJ whole genome shotgun (WGS) entry which is preliminary data.</text>
</comment>
<dbReference type="PANTHER" id="PTHR46082:SF6">
    <property type="entry name" value="AAA+ ATPASE DOMAIN-CONTAINING PROTEIN-RELATED"/>
    <property type="match status" value="1"/>
</dbReference>
<evidence type="ECO:0000313" key="2">
    <source>
        <dbReference type="Proteomes" id="UP001141259"/>
    </source>
</evidence>
<accession>A0A9X3AHP9</accession>
<gene>
    <name evidence="1" type="primary">fxsT</name>
    <name evidence="1" type="ORF">NZH93_31300</name>
</gene>
<dbReference type="InterPro" id="IPR027417">
    <property type="entry name" value="P-loop_NTPase"/>
</dbReference>
<dbReference type="NCBIfam" id="NF040586">
    <property type="entry name" value="FxSxx_TPR"/>
    <property type="match status" value="1"/>
</dbReference>
<dbReference type="Pfam" id="PF13374">
    <property type="entry name" value="TPR_10"/>
    <property type="match status" value="1"/>
</dbReference>
<dbReference type="Gene3D" id="1.25.40.10">
    <property type="entry name" value="Tetratricopeptide repeat domain"/>
    <property type="match status" value="2"/>
</dbReference>
<dbReference type="Gene3D" id="3.40.50.300">
    <property type="entry name" value="P-loop containing nucleotide triphosphate hydrolases"/>
    <property type="match status" value="2"/>
</dbReference>
<proteinExistence type="predicted"/>
<name>A0A9X3AHP9_9PSEU</name>
<evidence type="ECO:0000313" key="1">
    <source>
        <dbReference type="EMBL" id="MCS7481366.1"/>
    </source>
</evidence>
<dbReference type="InterPro" id="IPR053137">
    <property type="entry name" value="NLR-like"/>
</dbReference>
<dbReference type="SUPFAM" id="SSF52540">
    <property type="entry name" value="P-loop containing nucleoside triphosphate hydrolases"/>
    <property type="match status" value="2"/>
</dbReference>
<keyword evidence="2" id="KW-1185">Reference proteome</keyword>